<comment type="pathway">
    <text evidence="14">Cell wall biogenesis; peptidoglycan biosynthesis.</text>
</comment>
<dbReference type="InterPro" id="IPR000291">
    <property type="entry name" value="D-Ala_lig_Van_CS"/>
</dbReference>
<dbReference type="Pfam" id="PF07478">
    <property type="entry name" value="Dala_Dala_lig_C"/>
    <property type="match status" value="1"/>
</dbReference>
<comment type="cofactor">
    <cofactor evidence="16">
        <name>Mg(2+)</name>
        <dbReference type="ChEBI" id="CHEBI:18420"/>
    </cofactor>
    <cofactor evidence="16">
        <name>Mn(2+)</name>
        <dbReference type="ChEBI" id="CHEBI:29035"/>
    </cofactor>
    <text evidence="16">Binds 2 magnesium or manganese ions per subunit.</text>
</comment>
<dbReference type="AlphaFoldDB" id="A0A419WBH5"/>
<dbReference type="EMBL" id="RAPN01000001">
    <property type="protein sequence ID" value="RKD92784.1"/>
    <property type="molecule type" value="Genomic_DNA"/>
</dbReference>
<dbReference type="HAMAP" id="MF_00047">
    <property type="entry name" value="Dala_Dala_lig"/>
    <property type="match status" value="1"/>
</dbReference>
<dbReference type="NCBIfam" id="TIGR01205">
    <property type="entry name" value="D_ala_D_alaTIGR"/>
    <property type="match status" value="1"/>
</dbReference>
<keyword evidence="11 14" id="KW-0573">Peptidoglycan synthesis</keyword>
<evidence type="ECO:0000256" key="13">
    <source>
        <dbReference type="ARBA" id="ARBA00047614"/>
    </source>
</evidence>
<dbReference type="NCBIfam" id="NF002378">
    <property type="entry name" value="PRK01372.1"/>
    <property type="match status" value="1"/>
</dbReference>
<feature type="active site" evidence="15">
    <location>
        <position position="165"/>
    </location>
</feature>
<evidence type="ECO:0000256" key="12">
    <source>
        <dbReference type="ARBA" id="ARBA00023316"/>
    </source>
</evidence>
<dbReference type="GO" id="GO:0046872">
    <property type="term" value="F:metal ion binding"/>
    <property type="evidence" value="ECO:0007669"/>
    <property type="project" value="UniProtKB-KW"/>
</dbReference>
<evidence type="ECO:0000313" key="20">
    <source>
        <dbReference type="Proteomes" id="UP000283387"/>
    </source>
</evidence>
<evidence type="ECO:0000256" key="16">
    <source>
        <dbReference type="PIRSR" id="PIRSR039102-3"/>
    </source>
</evidence>
<evidence type="ECO:0000256" key="9">
    <source>
        <dbReference type="ARBA" id="ARBA00022840"/>
    </source>
</evidence>
<keyword evidence="16" id="KW-0464">Manganese</keyword>
<evidence type="ECO:0000256" key="17">
    <source>
        <dbReference type="PROSITE-ProRule" id="PRU00409"/>
    </source>
</evidence>
<sequence length="325" mass="36256">MKKNIAVVYGGDSSEYIVSVQSGKNVYSSIDPEIFNPWMVEMKNSEWSVMLEGQKIADVDKGSFSFSFGGKTVKFDYAYIIIHGTPGEDGILQGYFDLLKIPYSTCGVHSSSLTFNKYFCSNYLRNFDIPMAKSVRMMKGTAIDAEQLVSKLNLPVFVKPNAGGSSFGVTKVKTIDELQPAIERAWIESDEALVEEFVEGAEFTCGLVKLKNETFIFPVTEVLPKKEFFDFEAKYTAGMTDEITPARISAELTNDIQQLASRIYDLCNCKGIVRVDFILRDGKFYFLEVNTTPGMTATSFIPQQIAAMGRELKEMLTLIILDSIG</sequence>
<dbReference type="InterPro" id="IPR005905">
    <property type="entry name" value="D_ala_D_ala"/>
</dbReference>
<feature type="binding site" evidence="16">
    <location>
        <position position="290"/>
    </location>
    <ligand>
        <name>Mg(2+)</name>
        <dbReference type="ChEBI" id="CHEBI:18420"/>
        <label>2</label>
    </ligand>
</feature>
<evidence type="ECO:0000256" key="11">
    <source>
        <dbReference type="ARBA" id="ARBA00022984"/>
    </source>
</evidence>
<dbReference type="SUPFAM" id="SSF52440">
    <property type="entry name" value="PreATP-grasp domain"/>
    <property type="match status" value="1"/>
</dbReference>
<evidence type="ECO:0000313" key="19">
    <source>
        <dbReference type="EMBL" id="RKD92784.1"/>
    </source>
</evidence>
<dbReference type="Proteomes" id="UP000283387">
    <property type="component" value="Unassembled WGS sequence"/>
</dbReference>
<dbReference type="PANTHER" id="PTHR23132">
    <property type="entry name" value="D-ALANINE--D-ALANINE LIGASE"/>
    <property type="match status" value="1"/>
</dbReference>
<dbReference type="Pfam" id="PF01820">
    <property type="entry name" value="Dala_Dala_lig_N"/>
    <property type="match status" value="1"/>
</dbReference>
<reference evidence="19 20" key="1">
    <citation type="submission" date="2018-09" db="EMBL/GenBank/DDBJ databases">
        <title>Genomic Encyclopedia of Archaeal and Bacterial Type Strains, Phase II (KMG-II): from individual species to whole genera.</title>
        <authorList>
            <person name="Goeker M."/>
        </authorList>
    </citation>
    <scope>NUCLEOTIDE SEQUENCE [LARGE SCALE GENOMIC DNA]</scope>
    <source>
        <strain evidence="19 20">DSM 27148</strain>
    </source>
</reference>
<keyword evidence="8 17" id="KW-0547">Nucleotide-binding</keyword>
<feature type="active site" evidence="15">
    <location>
        <position position="299"/>
    </location>
</feature>
<feature type="binding site" evidence="16">
    <location>
        <position position="288"/>
    </location>
    <ligand>
        <name>Mg(2+)</name>
        <dbReference type="ChEBI" id="CHEBI:18420"/>
        <label>2</label>
    </ligand>
</feature>
<dbReference type="PROSITE" id="PS00843">
    <property type="entry name" value="DALA_DALA_LIGASE_1"/>
    <property type="match status" value="1"/>
</dbReference>
<keyword evidence="7 16" id="KW-0479">Metal-binding</keyword>
<dbReference type="InterPro" id="IPR011095">
    <property type="entry name" value="Dala_Dala_lig_C"/>
</dbReference>
<dbReference type="Gene3D" id="3.30.470.20">
    <property type="entry name" value="ATP-grasp fold, B domain"/>
    <property type="match status" value="1"/>
</dbReference>
<feature type="active site" evidence="15">
    <location>
        <position position="15"/>
    </location>
</feature>
<accession>A0A419WBH5</accession>
<dbReference type="RefSeq" id="WP_120274319.1">
    <property type="nucleotide sequence ID" value="NZ_RAPN01000001.1"/>
</dbReference>
<dbReference type="Gene3D" id="3.30.1490.20">
    <property type="entry name" value="ATP-grasp fold, A domain"/>
    <property type="match status" value="1"/>
</dbReference>
<dbReference type="GO" id="GO:0008360">
    <property type="term" value="P:regulation of cell shape"/>
    <property type="evidence" value="ECO:0007669"/>
    <property type="project" value="UniProtKB-KW"/>
</dbReference>
<evidence type="ECO:0000256" key="1">
    <source>
        <dbReference type="ARBA" id="ARBA00001936"/>
    </source>
</evidence>
<keyword evidence="5 14" id="KW-0963">Cytoplasm</keyword>
<dbReference type="PROSITE" id="PS50975">
    <property type="entry name" value="ATP_GRASP"/>
    <property type="match status" value="1"/>
</dbReference>
<keyword evidence="10 14" id="KW-0133">Cell shape</keyword>
<evidence type="ECO:0000256" key="7">
    <source>
        <dbReference type="ARBA" id="ARBA00022723"/>
    </source>
</evidence>
<dbReference type="NCBIfam" id="NF002527">
    <property type="entry name" value="PRK01966.1-3"/>
    <property type="match status" value="1"/>
</dbReference>
<evidence type="ECO:0000256" key="8">
    <source>
        <dbReference type="ARBA" id="ARBA00022741"/>
    </source>
</evidence>
<comment type="cofactor">
    <cofactor evidence="1">
        <name>Mn(2+)</name>
        <dbReference type="ChEBI" id="CHEBI:29035"/>
    </cofactor>
</comment>
<keyword evidence="16" id="KW-0460">Magnesium</keyword>
<dbReference type="GO" id="GO:0071555">
    <property type="term" value="P:cell wall organization"/>
    <property type="evidence" value="ECO:0007669"/>
    <property type="project" value="UniProtKB-KW"/>
</dbReference>
<dbReference type="UniPathway" id="UPA00219"/>
<keyword evidence="12 14" id="KW-0961">Cell wall biogenesis/degradation</keyword>
<evidence type="ECO:0000256" key="10">
    <source>
        <dbReference type="ARBA" id="ARBA00022960"/>
    </source>
</evidence>
<organism evidence="19 20">
    <name type="scientific">Mangrovibacterium diazotrophicum</name>
    <dbReference type="NCBI Taxonomy" id="1261403"/>
    <lineage>
        <taxon>Bacteria</taxon>
        <taxon>Pseudomonadati</taxon>
        <taxon>Bacteroidota</taxon>
        <taxon>Bacteroidia</taxon>
        <taxon>Marinilabiliales</taxon>
        <taxon>Prolixibacteraceae</taxon>
        <taxon>Mangrovibacterium</taxon>
    </lineage>
</organism>
<comment type="function">
    <text evidence="14">Cell wall formation.</text>
</comment>
<keyword evidence="9 17" id="KW-0067">ATP-binding</keyword>
<comment type="catalytic activity">
    <reaction evidence="13 14">
        <text>2 D-alanine + ATP = D-alanyl-D-alanine + ADP + phosphate + H(+)</text>
        <dbReference type="Rhea" id="RHEA:11224"/>
        <dbReference type="ChEBI" id="CHEBI:15378"/>
        <dbReference type="ChEBI" id="CHEBI:30616"/>
        <dbReference type="ChEBI" id="CHEBI:43474"/>
        <dbReference type="ChEBI" id="CHEBI:57416"/>
        <dbReference type="ChEBI" id="CHEBI:57822"/>
        <dbReference type="ChEBI" id="CHEBI:456216"/>
        <dbReference type="EC" id="6.3.2.4"/>
    </reaction>
</comment>
<name>A0A419WBH5_9BACT</name>
<dbReference type="InterPro" id="IPR013815">
    <property type="entry name" value="ATP_grasp_subdomain_1"/>
</dbReference>
<keyword evidence="6 14" id="KW-0436">Ligase</keyword>
<evidence type="ECO:0000256" key="6">
    <source>
        <dbReference type="ARBA" id="ARBA00022598"/>
    </source>
</evidence>
<proteinExistence type="inferred from homology"/>
<dbReference type="InterPro" id="IPR011127">
    <property type="entry name" value="Dala_Dala_lig_N"/>
</dbReference>
<protein>
    <recommendedName>
        <fullName evidence="4 14">D-alanine--D-alanine ligase</fullName>
        <ecNumber evidence="4 14">6.3.2.4</ecNumber>
    </recommendedName>
    <alternativeName>
        <fullName evidence="14">D-Ala-D-Ala ligase</fullName>
    </alternativeName>
    <alternativeName>
        <fullName evidence="14">D-alanylalanine synthetase</fullName>
    </alternativeName>
</protein>
<evidence type="ECO:0000256" key="14">
    <source>
        <dbReference type="HAMAP-Rule" id="MF_00047"/>
    </source>
</evidence>
<evidence type="ECO:0000256" key="3">
    <source>
        <dbReference type="ARBA" id="ARBA00010871"/>
    </source>
</evidence>
<evidence type="ECO:0000256" key="5">
    <source>
        <dbReference type="ARBA" id="ARBA00022490"/>
    </source>
</evidence>
<feature type="binding site" evidence="16">
    <location>
        <position position="288"/>
    </location>
    <ligand>
        <name>Mg(2+)</name>
        <dbReference type="ChEBI" id="CHEBI:18420"/>
        <label>1</label>
    </ligand>
</feature>
<dbReference type="GO" id="GO:0008716">
    <property type="term" value="F:D-alanine-D-alanine ligase activity"/>
    <property type="evidence" value="ECO:0007669"/>
    <property type="project" value="UniProtKB-UniRule"/>
</dbReference>
<comment type="similarity">
    <text evidence="3 14">Belongs to the D-alanine--D-alanine ligase family.</text>
</comment>
<dbReference type="InterPro" id="IPR011761">
    <property type="entry name" value="ATP-grasp"/>
</dbReference>
<evidence type="ECO:0000259" key="18">
    <source>
        <dbReference type="PROSITE" id="PS50975"/>
    </source>
</evidence>
<feature type="binding site" evidence="16">
    <location>
        <position position="276"/>
    </location>
    <ligand>
        <name>Mg(2+)</name>
        <dbReference type="ChEBI" id="CHEBI:18420"/>
        <label>1</label>
    </ligand>
</feature>
<dbReference type="OrthoDB" id="9813261at2"/>
<feature type="domain" description="ATP-grasp" evidence="18">
    <location>
        <begin position="121"/>
        <end position="321"/>
    </location>
</feature>
<dbReference type="GO" id="GO:0005524">
    <property type="term" value="F:ATP binding"/>
    <property type="evidence" value="ECO:0007669"/>
    <property type="project" value="UniProtKB-UniRule"/>
</dbReference>
<dbReference type="GO" id="GO:0009252">
    <property type="term" value="P:peptidoglycan biosynthetic process"/>
    <property type="evidence" value="ECO:0007669"/>
    <property type="project" value="UniProtKB-UniRule"/>
</dbReference>
<dbReference type="SUPFAM" id="SSF56059">
    <property type="entry name" value="Glutathione synthetase ATP-binding domain-like"/>
    <property type="match status" value="1"/>
</dbReference>
<keyword evidence="20" id="KW-1185">Reference proteome</keyword>
<gene>
    <name evidence="14" type="primary">ddl</name>
    <name evidence="19" type="ORF">BC643_3161</name>
</gene>
<evidence type="ECO:0000256" key="15">
    <source>
        <dbReference type="PIRSR" id="PIRSR039102-1"/>
    </source>
</evidence>
<comment type="caution">
    <text evidence="19">The sequence shown here is derived from an EMBL/GenBank/DDBJ whole genome shotgun (WGS) entry which is preliminary data.</text>
</comment>
<dbReference type="InterPro" id="IPR016185">
    <property type="entry name" value="PreATP-grasp_dom_sf"/>
</dbReference>
<evidence type="ECO:0000256" key="2">
    <source>
        <dbReference type="ARBA" id="ARBA00004496"/>
    </source>
</evidence>
<dbReference type="GO" id="GO:0005737">
    <property type="term" value="C:cytoplasm"/>
    <property type="evidence" value="ECO:0007669"/>
    <property type="project" value="UniProtKB-SubCell"/>
</dbReference>
<evidence type="ECO:0000256" key="4">
    <source>
        <dbReference type="ARBA" id="ARBA00012216"/>
    </source>
</evidence>
<comment type="subcellular location">
    <subcellularLocation>
        <location evidence="2 14">Cytoplasm</location>
    </subcellularLocation>
</comment>
<dbReference type="EC" id="6.3.2.4" evidence="4 14"/>
<dbReference type="PANTHER" id="PTHR23132:SF23">
    <property type="entry name" value="D-ALANINE--D-ALANINE LIGASE B"/>
    <property type="match status" value="1"/>
</dbReference>
<dbReference type="PIRSF" id="PIRSF039102">
    <property type="entry name" value="Ddl/VanB"/>
    <property type="match status" value="1"/>
</dbReference>
<dbReference type="Gene3D" id="3.40.50.20">
    <property type="match status" value="1"/>
</dbReference>